<comment type="similarity">
    <text evidence="2">Belongs to the bacterial sugar transferase family.</text>
</comment>
<dbReference type="Proteomes" id="UP000268844">
    <property type="component" value="Unassembled WGS sequence"/>
</dbReference>
<name>A0A3S4CE12_9HYPH</name>
<evidence type="ECO:0000256" key="3">
    <source>
        <dbReference type="ARBA" id="ARBA00022679"/>
    </source>
</evidence>
<organism evidence="10 11">
    <name type="scientific">Devosia equisanguinis</name>
    <dbReference type="NCBI Taxonomy" id="2490941"/>
    <lineage>
        <taxon>Bacteria</taxon>
        <taxon>Pseudomonadati</taxon>
        <taxon>Pseudomonadota</taxon>
        <taxon>Alphaproteobacteria</taxon>
        <taxon>Hyphomicrobiales</taxon>
        <taxon>Devosiaceae</taxon>
        <taxon>Devosia</taxon>
    </lineage>
</organism>
<evidence type="ECO:0000256" key="6">
    <source>
        <dbReference type="ARBA" id="ARBA00023136"/>
    </source>
</evidence>
<dbReference type="NCBIfam" id="TIGR03025">
    <property type="entry name" value="EPS_sugtrans"/>
    <property type="match status" value="1"/>
</dbReference>
<evidence type="ECO:0000256" key="2">
    <source>
        <dbReference type="ARBA" id="ARBA00006464"/>
    </source>
</evidence>
<dbReference type="GO" id="GO:0016020">
    <property type="term" value="C:membrane"/>
    <property type="evidence" value="ECO:0007669"/>
    <property type="project" value="UniProtKB-SubCell"/>
</dbReference>
<keyword evidence="5 8" id="KW-1133">Transmembrane helix</keyword>
<dbReference type="PANTHER" id="PTHR30576">
    <property type="entry name" value="COLANIC BIOSYNTHESIS UDP-GLUCOSE LIPID CARRIER TRANSFERASE"/>
    <property type="match status" value="1"/>
</dbReference>
<dbReference type="RefSeq" id="WP_164550437.1">
    <property type="nucleotide sequence ID" value="NZ_JBHTMH010000001.1"/>
</dbReference>
<gene>
    <name evidence="10" type="primary">wcaJ_3</name>
    <name evidence="10" type="ORF">DEVEQU_03089</name>
</gene>
<feature type="transmembrane region" description="Helical" evidence="8">
    <location>
        <begin position="106"/>
        <end position="126"/>
    </location>
</feature>
<dbReference type="GO" id="GO:0089702">
    <property type="term" value="F:undecaprenyl-phosphate glucose phosphotransferase activity"/>
    <property type="evidence" value="ECO:0007669"/>
    <property type="project" value="UniProtKB-EC"/>
</dbReference>
<evidence type="ECO:0000256" key="5">
    <source>
        <dbReference type="ARBA" id="ARBA00022989"/>
    </source>
</evidence>
<accession>A0A3S4CE12</accession>
<keyword evidence="6 8" id="KW-0472">Membrane</keyword>
<keyword evidence="11" id="KW-1185">Reference proteome</keyword>
<dbReference type="GO" id="GO:0009242">
    <property type="term" value="P:colanic acid biosynthetic process"/>
    <property type="evidence" value="ECO:0007669"/>
    <property type="project" value="TreeGrafter"/>
</dbReference>
<keyword evidence="3 10" id="KW-0808">Transferase</keyword>
<evidence type="ECO:0000256" key="8">
    <source>
        <dbReference type="SAM" id="Phobius"/>
    </source>
</evidence>
<dbReference type="InterPro" id="IPR003362">
    <property type="entry name" value="Bact_transf"/>
</dbReference>
<comment type="subcellular location">
    <subcellularLocation>
        <location evidence="1">Membrane</location>
        <topology evidence="1">Multi-pass membrane protein</topology>
    </subcellularLocation>
</comment>
<reference evidence="10 11" key="1">
    <citation type="submission" date="2018-12" db="EMBL/GenBank/DDBJ databases">
        <authorList>
            <person name="Criscuolo A."/>
        </authorList>
    </citation>
    <scope>NUCLEOTIDE SEQUENCE [LARGE SCALE GENOMIC DNA]</scope>
    <source>
        <strain evidence="10">ACIP1116281</strain>
    </source>
</reference>
<keyword evidence="4 8" id="KW-0812">Transmembrane</keyword>
<dbReference type="EC" id="2.7.8.31" evidence="10"/>
<feature type="transmembrane region" description="Helical" evidence="8">
    <location>
        <begin position="275"/>
        <end position="296"/>
    </location>
</feature>
<dbReference type="AlphaFoldDB" id="A0A3S4CE12"/>
<feature type="transmembrane region" description="Helical" evidence="8">
    <location>
        <begin position="42"/>
        <end position="66"/>
    </location>
</feature>
<evidence type="ECO:0000313" key="10">
    <source>
        <dbReference type="EMBL" id="VDS05942.1"/>
    </source>
</evidence>
<sequence>MWICASVAAVEGLVVASVFMASAMLYHFILLQTAFQYFAAPLYIAFSLLIGLIYAGFSAVAASRFLDGQRRRDTTLPFSFFSWTIAFAAMLMIAFLAGVVGDLSRVSLTSAFLVGVPVVVVMRSLVQSVLSQQISQGELRFQKIALIGERELVLDFLLQSDLWRHGHELTNTLYLEDAMRDGAVAAENVAAFARAALQQGVRYIVITGDIAHINDLDGLISDLKRFSLNVVYAPAIQKNRIEFLDVVPIGPNRTLRVLRKPLSDGAVLLKRALDIIGAGLGLLALAPLLMITAALIRLDSPGPVIFRQMRRGFNGQPFSIMKFRTMTVTESGFAMTQATRDDARITRIGRFLRATSVDELPQLFNVLRGDMSLVGPRPHAISHDDELSAQLAQYAHRQRIKPGITGWAQVNGYRGETATMAQMQGRTDYDLYYIDNYSPFLDLWIILLTIVSPKTRRNAF</sequence>
<feature type="transmembrane region" description="Helical" evidence="8">
    <location>
        <begin position="7"/>
        <end position="30"/>
    </location>
</feature>
<dbReference type="InterPro" id="IPR017475">
    <property type="entry name" value="EPS_sugar_tfrase"/>
</dbReference>
<dbReference type="Pfam" id="PF13727">
    <property type="entry name" value="CoA_binding_3"/>
    <property type="match status" value="1"/>
</dbReference>
<dbReference type="EMBL" id="UZWD01000038">
    <property type="protein sequence ID" value="VDS05942.1"/>
    <property type="molecule type" value="Genomic_DNA"/>
</dbReference>
<keyword evidence="7" id="KW-0270">Exopolysaccharide synthesis</keyword>
<dbReference type="PANTHER" id="PTHR30576:SF21">
    <property type="entry name" value="UDP-GLUCOSE:UNDECAPRENYL-PHOSPHATE GLUCOSE-1-PHOSPHATE TRANSFERASE"/>
    <property type="match status" value="1"/>
</dbReference>
<dbReference type="GO" id="GO:0000271">
    <property type="term" value="P:polysaccharide biosynthetic process"/>
    <property type="evidence" value="ECO:0007669"/>
    <property type="project" value="UniProtKB-KW"/>
</dbReference>
<evidence type="ECO:0000313" key="11">
    <source>
        <dbReference type="Proteomes" id="UP000268844"/>
    </source>
</evidence>
<protein>
    <submittedName>
        <fullName evidence="10">UDP-glucose:undecaprenyl-phosphate glucose-1-phosphate transferase</fullName>
        <ecNumber evidence="10">2.7.8.31</ecNumber>
    </submittedName>
</protein>
<evidence type="ECO:0000256" key="4">
    <source>
        <dbReference type="ARBA" id="ARBA00022692"/>
    </source>
</evidence>
<evidence type="ECO:0000259" key="9">
    <source>
        <dbReference type="Pfam" id="PF02397"/>
    </source>
</evidence>
<evidence type="ECO:0000256" key="1">
    <source>
        <dbReference type="ARBA" id="ARBA00004141"/>
    </source>
</evidence>
<dbReference type="Pfam" id="PF02397">
    <property type="entry name" value="Bac_transf"/>
    <property type="match status" value="1"/>
</dbReference>
<proteinExistence type="inferred from homology"/>
<feature type="domain" description="Bacterial sugar transferase" evidence="9">
    <location>
        <begin position="270"/>
        <end position="451"/>
    </location>
</feature>
<feature type="transmembrane region" description="Helical" evidence="8">
    <location>
        <begin position="78"/>
        <end position="100"/>
    </location>
</feature>
<evidence type="ECO:0000256" key="7">
    <source>
        <dbReference type="ARBA" id="ARBA00023169"/>
    </source>
</evidence>